<evidence type="ECO:0000256" key="1">
    <source>
        <dbReference type="SAM" id="MobiDB-lite"/>
    </source>
</evidence>
<accession>R4X890</accession>
<dbReference type="EMBL" id="CAHR02000041">
    <property type="protein sequence ID" value="CCG81482.1"/>
    <property type="molecule type" value="Genomic_DNA"/>
</dbReference>
<dbReference type="PANTHER" id="PTHR40644">
    <property type="entry name" value="UPF0653 PROTEIN C607.02C"/>
    <property type="match status" value="1"/>
</dbReference>
<keyword evidence="3" id="KW-1185">Reference proteome</keyword>
<dbReference type="AlphaFoldDB" id="R4X890"/>
<dbReference type="PANTHER" id="PTHR40644:SF1">
    <property type="entry name" value="UPF0653 PROTEIN C607.02C"/>
    <property type="match status" value="1"/>
</dbReference>
<name>R4X890_TAPDE</name>
<evidence type="ECO:0000313" key="3">
    <source>
        <dbReference type="Proteomes" id="UP000013776"/>
    </source>
</evidence>
<feature type="compositionally biased region" description="Low complexity" evidence="1">
    <location>
        <begin position="11"/>
        <end position="30"/>
    </location>
</feature>
<feature type="region of interest" description="Disordered" evidence="1">
    <location>
        <begin position="1"/>
        <end position="51"/>
    </location>
</feature>
<dbReference type="OrthoDB" id="10483645at2759"/>
<dbReference type="eggNOG" id="ENOG502S9IJ">
    <property type="taxonomic scope" value="Eukaryota"/>
</dbReference>
<dbReference type="VEuPathDB" id="FungiDB:TAPDE_001315"/>
<gene>
    <name evidence="2" type="ORF">TAPDE_001315</name>
</gene>
<feature type="compositionally biased region" description="Basic and acidic residues" evidence="1">
    <location>
        <begin position="117"/>
        <end position="126"/>
    </location>
</feature>
<protein>
    <submittedName>
        <fullName evidence="2">UPF0653 protein C607.02c</fullName>
    </submittedName>
</protein>
<proteinExistence type="predicted"/>
<reference evidence="2 3" key="1">
    <citation type="journal article" date="2013" name="MBio">
        <title>Genome sequencing of the plant pathogen Taphrina deformans, the causal agent of peach leaf curl.</title>
        <authorList>
            <person name="Cisse O.H."/>
            <person name="Almeida J.M.G.C.F."/>
            <person name="Fonseca A."/>
            <person name="Kumar A.A."/>
            <person name="Salojaervi J."/>
            <person name="Overmyer K."/>
            <person name="Hauser P.M."/>
            <person name="Pagni M."/>
        </authorList>
    </citation>
    <scope>NUCLEOTIDE SEQUENCE [LARGE SCALE GENOMIC DNA]</scope>
    <source>
        <strain evidence="3">PYCC 5710 / ATCC 11124 / CBS 356.35 / IMI 108563 / JCM 9778 / NBRC 8474</strain>
    </source>
</reference>
<comment type="caution">
    <text evidence="2">The sequence shown here is derived from an EMBL/GenBank/DDBJ whole genome shotgun (WGS) entry which is preliminary data.</text>
</comment>
<feature type="region of interest" description="Disordered" evidence="1">
    <location>
        <begin position="117"/>
        <end position="158"/>
    </location>
</feature>
<sequence length="221" mass="25485">MGQKRKRGQLAAEAVAAQANDEPLSKSALAKSKRKKRTRAEELGGNTPKGFLSLIHYKERTEQTKKDSAQADQWKRDAALAQEIEKLVPRTGENISDFNRRVDSALPIKYTKTRDVKGSEIEDFAEKRRKKQAARQNQQNEEHLNMLRKKHEQKFETTDKDWDDYEFATHTKSGRGRQKSPDPWAVLLRPERQYKFNDTVEAPPVLSNKGKFVKKALQHKS</sequence>
<organism evidence="2 3">
    <name type="scientific">Taphrina deformans (strain PYCC 5710 / ATCC 11124 / CBS 356.35 / IMI 108563 / JCM 9778 / NBRC 8474)</name>
    <name type="common">Peach leaf curl fungus</name>
    <name type="synonym">Lalaria deformans</name>
    <dbReference type="NCBI Taxonomy" id="1097556"/>
    <lineage>
        <taxon>Eukaryota</taxon>
        <taxon>Fungi</taxon>
        <taxon>Dikarya</taxon>
        <taxon>Ascomycota</taxon>
        <taxon>Taphrinomycotina</taxon>
        <taxon>Taphrinomycetes</taxon>
        <taxon>Taphrinales</taxon>
        <taxon>Taphrinaceae</taxon>
        <taxon>Taphrina</taxon>
    </lineage>
</organism>
<dbReference type="Proteomes" id="UP000013776">
    <property type="component" value="Unassembled WGS sequence"/>
</dbReference>
<evidence type="ECO:0000313" key="2">
    <source>
        <dbReference type="EMBL" id="CCG81482.1"/>
    </source>
</evidence>